<feature type="signal peptide" evidence="2">
    <location>
        <begin position="1"/>
        <end position="35"/>
    </location>
</feature>
<evidence type="ECO:0000256" key="1">
    <source>
        <dbReference type="SAM" id="MobiDB-lite"/>
    </source>
</evidence>
<dbReference type="InterPro" id="IPR052025">
    <property type="entry name" value="Xyloglucanase_GH74"/>
</dbReference>
<dbReference type="CDD" id="cd15482">
    <property type="entry name" value="Sialidase_non-viral"/>
    <property type="match status" value="1"/>
</dbReference>
<evidence type="ECO:0000313" key="3">
    <source>
        <dbReference type="EMBL" id="SMD32548.1"/>
    </source>
</evidence>
<feature type="region of interest" description="Disordered" evidence="1">
    <location>
        <begin position="541"/>
        <end position="564"/>
    </location>
</feature>
<dbReference type="PANTHER" id="PTHR43739">
    <property type="entry name" value="XYLOGLUCANASE (EUROFUNG)"/>
    <property type="match status" value="1"/>
</dbReference>
<evidence type="ECO:0000313" key="4">
    <source>
        <dbReference type="Proteomes" id="UP000192472"/>
    </source>
</evidence>
<dbReference type="STRING" id="692418.SAMN04488029_0895"/>
<sequence>MNYIAQMINTNLLAMIKRFTPTAVCCLLISLTIQAQELNNLLEEVKYRNIGPFRGGRSVAASGVAGDPLIAYMGTTGGGLWKTSDAGQHWSNISDDYFETGSVGAIAVASSNSNILYCGMGEHAPRGVMTSYGDGVYKSYDAGKTWQHMGLSKTQHISRIIIHPKNPDIVFVAAQGALYGPNNERGIYKSTDGGKSWTQVLFVNNLTGCSELSMDLSNPQVIYAALWEHQRKPWKVISGGAGSGLYKSTDGGETWTKKENGLPKEKGKMAVSICQSNPDKVYALVESDTQKEQSGLFASNDGGEKWALVSGDHQLTQRAWYYIEVFADPTNENTVYVLSAPALKSIDGGKTWQKLSGTHGDFHDLWIDPENSKHLVIANDGGASISFNSGQSWSTQQNMPTAQFYRVATDNLFPYNIYGGQQDNTSIKIASQTLGWSGIDEHHWSASAGGESAFLAFDPDHPRFVMGGSYLGTIGLLDTKSGSTTNVMAAPIQYLGKEARDMKYLYNWNAPIVKSQYEPNTYFHGAQILLKTQDNGLSWQEISPDLTRNDDSKQGKGGGPYTNEAVGAENYGTLSYVVESPHEHGVIWTGSDDGYVQLTKNGGTSWANVTPKKLQECLINTIDVSSHHPASAYIATTRYKFNDHSPGLYKTKDYGKTWTNISNGIPNGAYTRVVREDPVIKGLLYAGTELGIYVSWDDGSTWQSLQLNMPVVPINDLTVKGNDLVVATSGRSFWILDDLGLIRQWKNQEKNKLFKPSNAIIGEWYSSLNSSGPEVKGTDATAGVNPANGVTIYYHLADTADVMLTIKDEKGNVLRKFSSIGDDSFLSYPGGPSAAPTLSAEKGLNRFVWDMHVATMKGAPTAYIEGGYQGHKVPPSNYNLVLSAGSFKDSVECTIEPNPLYKVTAEEYASYHSYMIEMEATFNDMHEKVNTIMTMRNQLDEVLVFLTNDTSKMEIKIKGDLLRKRMKDWDDLMIQRKAKAYDDVENYENKFTAEYLFLINQTYGPQAKITSSSKTRRKELEEQWKKLNETAVSIIEEEIPAFNQILWEAGIGAVRVKKK</sequence>
<organism evidence="3 4">
    <name type="scientific">Reichenbachiella faecimaris</name>
    <dbReference type="NCBI Taxonomy" id="692418"/>
    <lineage>
        <taxon>Bacteria</taxon>
        <taxon>Pseudomonadati</taxon>
        <taxon>Bacteroidota</taxon>
        <taxon>Cytophagia</taxon>
        <taxon>Cytophagales</taxon>
        <taxon>Reichenbachiellaceae</taxon>
        <taxon>Reichenbachiella</taxon>
    </lineage>
</organism>
<dbReference type="GO" id="GO:0010411">
    <property type="term" value="P:xyloglucan metabolic process"/>
    <property type="evidence" value="ECO:0007669"/>
    <property type="project" value="TreeGrafter"/>
</dbReference>
<keyword evidence="4" id="KW-1185">Reference proteome</keyword>
<protein>
    <recommendedName>
        <fullName evidence="5">Sortilin, neurotensin receptor 3</fullName>
    </recommendedName>
</protein>
<dbReference type="InterPro" id="IPR015943">
    <property type="entry name" value="WD40/YVTN_repeat-like_dom_sf"/>
</dbReference>
<proteinExistence type="predicted"/>
<dbReference type="SUPFAM" id="SSF50939">
    <property type="entry name" value="Sialidases"/>
    <property type="match status" value="2"/>
</dbReference>
<name>A0A1W2G888_REIFA</name>
<dbReference type="SUPFAM" id="SSF110296">
    <property type="entry name" value="Oligoxyloglucan reducing end-specific cellobiohydrolase"/>
    <property type="match status" value="1"/>
</dbReference>
<dbReference type="AlphaFoldDB" id="A0A1W2G888"/>
<reference evidence="3 4" key="1">
    <citation type="submission" date="2017-04" db="EMBL/GenBank/DDBJ databases">
        <authorList>
            <person name="Afonso C.L."/>
            <person name="Miller P.J."/>
            <person name="Scott M.A."/>
            <person name="Spackman E."/>
            <person name="Goraichik I."/>
            <person name="Dimitrov K.M."/>
            <person name="Suarez D.L."/>
            <person name="Swayne D.E."/>
        </authorList>
    </citation>
    <scope>NUCLEOTIDE SEQUENCE [LARGE SCALE GENOMIC DNA]</scope>
    <source>
        <strain evidence="3 4">DSM 26133</strain>
    </source>
</reference>
<dbReference type="Gene3D" id="2.130.10.10">
    <property type="entry name" value="YVTN repeat-like/Quinoprotein amine dehydrogenase"/>
    <property type="match status" value="5"/>
</dbReference>
<accession>A0A1W2G888</accession>
<dbReference type="EMBL" id="FWYF01000001">
    <property type="protein sequence ID" value="SMD32548.1"/>
    <property type="molecule type" value="Genomic_DNA"/>
</dbReference>
<gene>
    <name evidence="3" type="ORF">SAMN04488029_0895</name>
</gene>
<dbReference type="Proteomes" id="UP000192472">
    <property type="component" value="Unassembled WGS sequence"/>
</dbReference>
<dbReference type="PANTHER" id="PTHR43739:SF5">
    <property type="entry name" value="EXO-ALPHA-SIALIDASE"/>
    <property type="match status" value="1"/>
</dbReference>
<dbReference type="InterPro" id="IPR036278">
    <property type="entry name" value="Sialidase_sf"/>
</dbReference>
<keyword evidence="2" id="KW-0732">Signal</keyword>
<evidence type="ECO:0008006" key="5">
    <source>
        <dbReference type="Google" id="ProtNLM"/>
    </source>
</evidence>
<feature type="chain" id="PRO_5010715286" description="Sortilin, neurotensin receptor 3" evidence="2">
    <location>
        <begin position="36"/>
        <end position="1059"/>
    </location>
</feature>
<evidence type="ECO:0000256" key="2">
    <source>
        <dbReference type="SAM" id="SignalP"/>
    </source>
</evidence>